<dbReference type="PANTHER" id="PTHR42718">
    <property type="entry name" value="MAJOR FACILITATOR SUPERFAMILY MULTIDRUG TRANSPORTER MFSC"/>
    <property type="match status" value="1"/>
</dbReference>
<keyword evidence="11" id="KW-1185">Reference proteome</keyword>
<keyword evidence="3 8" id="KW-0813">Transport</keyword>
<evidence type="ECO:0000256" key="1">
    <source>
        <dbReference type="ARBA" id="ARBA00004651"/>
    </source>
</evidence>
<feature type="transmembrane region" description="Helical" evidence="8">
    <location>
        <begin position="100"/>
        <end position="121"/>
    </location>
</feature>
<comment type="subcellular location">
    <subcellularLocation>
        <location evidence="8">Cell inner membrane</location>
        <topology evidence="8">Multi-pass membrane protein</topology>
    </subcellularLocation>
    <subcellularLocation>
        <location evidence="1">Cell membrane</location>
        <topology evidence="1">Multi-pass membrane protein</topology>
    </subcellularLocation>
</comment>
<dbReference type="Gene3D" id="1.20.1720.10">
    <property type="entry name" value="Multidrug resistance protein D"/>
    <property type="match status" value="1"/>
</dbReference>
<evidence type="ECO:0000256" key="2">
    <source>
        <dbReference type="ARBA" id="ARBA00006236"/>
    </source>
</evidence>
<evidence type="ECO:0000256" key="4">
    <source>
        <dbReference type="ARBA" id="ARBA00022475"/>
    </source>
</evidence>
<dbReference type="GO" id="GO:1990961">
    <property type="term" value="P:xenobiotic detoxification by transmembrane export across the plasma membrane"/>
    <property type="evidence" value="ECO:0007669"/>
    <property type="project" value="InterPro"/>
</dbReference>
<feature type="transmembrane region" description="Helical" evidence="8">
    <location>
        <begin position="364"/>
        <end position="383"/>
    </location>
</feature>
<evidence type="ECO:0000256" key="7">
    <source>
        <dbReference type="ARBA" id="ARBA00023136"/>
    </source>
</evidence>
<keyword evidence="4" id="KW-1003">Cell membrane</keyword>
<evidence type="ECO:0000256" key="5">
    <source>
        <dbReference type="ARBA" id="ARBA00022692"/>
    </source>
</evidence>
<dbReference type="GO" id="GO:0042910">
    <property type="term" value="F:xenobiotic transmembrane transporter activity"/>
    <property type="evidence" value="ECO:0007669"/>
    <property type="project" value="InterPro"/>
</dbReference>
<evidence type="ECO:0000256" key="8">
    <source>
        <dbReference type="RuleBase" id="RU365088"/>
    </source>
</evidence>
<feature type="transmembrane region" description="Helical" evidence="8">
    <location>
        <begin position="133"/>
        <end position="156"/>
    </location>
</feature>
<dbReference type="AlphaFoldDB" id="A0A1H6JRX3"/>
<dbReference type="GO" id="GO:0005886">
    <property type="term" value="C:plasma membrane"/>
    <property type="evidence" value="ECO:0007669"/>
    <property type="project" value="UniProtKB-SubCell"/>
</dbReference>
<feature type="transmembrane region" description="Helical" evidence="8">
    <location>
        <begin position="75"/>
        <end position="94"/>
    </location>
</feature>
<protein>
    <recommendedName>
        <fullName evidence="8">Bcr/CflA family efflux transporter</fullName>
    </recommendedName>
</protein>
<dbReference type="EMBL" id="FNXF01000002">
    <property type="protein sequence ID" value="SEH63679.1"/>
    <property type="molecule type" value="Genomic_DNA"/>
</dbReference>
<dbReference type="NCBIfam" id="TIGR00710">
    <property type="entry name" value="efflux_Bcr_CflA"/>
    <property type="match status" value="1"/>
</dbReference>
<dbReference type="STRING" id="173990.SAMN05660691_00539"/>
<dbReference type="PROSITE" id="PS50850">
    <property type="entry name" value="MFS"/>
    <property type="match status" value="1"/>
</dbReference>
<organism evidence="10 11">
    <name type="scientific">Rheinheimera pacifica</name>
    <dbReference type="NCBI Taxonomy" id="173990"/>
    <lineage>
        <taxon>Bacteria</taxon>
        <taxon>Pseudomonadati</taxon>
        <taxon>Pseudomonadota</taxon>
        <taxon>Gammaproteobacteria</taxon>
        <taxon>Chromatiales</taxon>
        <taxon>Chromatiaceae</taxon>
        <taxon>Rheinheimera</taxon>
    </lineage>
</organism>
<evidence type="ECO:0000313" key="11">
    <source>
        <dbReference type="Proteomes" id="UP000199371"/>
    </source>
</evidence>
<evidence type="ECO:0000256" key="3">
    <source>
        <dbReference type="ARBA" id="ARBA00022448"/>
    </source>
</evidence>
<feature type="transmembrane region" description="Helical" evidence="8">
    <location>
        <begin position="275"/>
        <end position="296"/>
    </location>
</feature>
<gene>
    <name evidence="10" type="ORF">SAMN05660691_00539</name>
</gene>
<evidence type="ECO:0000259" key="9">
    <source>
        <dbReference type="PROSITE" id="PS50850"/>
    </source>
</evidence>
<dbReference type="RefSeq" id="WP_092789964.1">
    <property type="nucleotide sequence ID" value="NZ_DASWWU010000009.1"/>
</dbReference>
<feature type="transmembrane region" description="Helical" evidence="8">
    <location>
        <begin position="244"/>
        <end position="263"/>
    </location>
</feature>
<feature type="domain" description="Major facilitator superfamily (MFS) profile" evidence="9">
    <location>
        <begin position="9"/>
        <end position="388"/>
    </location>
</feature>
<evidence type="ECO:0000256" key="6">
    <source>
        <dbReference type="ARBA" id="ARBA00022989"/>
    </source>
</evidence>
<feature type="transmembrane region" description="Helical" evidence="8">
    <location>
        <begin position="45"/>
        <end position="63"/>
    </location>
</feature>
<name>A0A1H6JRX3_9GAMM</name>
<proteinExistence type="inferred from homology"/>
<dbReference type="Proteomes" id="UP000199371">
    <property type="component" value="Unassembled WGS sequence"/>
</dbReference>
<keyword evidence="5 8" id="KW-0812">Transmembrane</keyword>
<evidence type="ECO:0000313" key="10">
    <source>
        <dbReference type="EMBL" id="SEH63679.1"/>
    </source>
</evidence>
<dbReference type="CDD" id="cd17320">
    <property type="entry name" value="MFS_MdfA_MDR_like"/>
    <property type="match status" value="1"/>
</dbReference>
<dbReference type="InterPro" id="IPR036259">
    <property type="entry name" value="MFS_trans_sf"/>
</dbReference>
<dbReference type="SUPFAM" id="SSF103473">
    <property type="entry name" value="MFS general substrate transporter"/>
    <property type="match status" value="1"/>
</dbReference>
<dbReference type="InterPro" id="IPR004812">
    <property type="entry name" value="Efflux_drug-R_Bcr/CmlA"/>
</dbReference>
<dbReference type="Pfam" id="PF07690">
    <property type="entry name" value="MFS_1"/>
    <property type="match status" value="1"/>
</dbReference>
<keyword evidence="8" id="KW-0997">Cell inner membrane</keyword>
<feature type="transmembrane region" description="Helical" evidence="8">
    <location>
        <begin position="338"/>
        <end position="358"/>
    </location>
</feature>
<comment type="similarity">
    <text evidence="2 8">Belongs to the major facilitator superfamily. Bcr/CmlA family.</text>
</comment>
<comment type="caution">
    <text evidence="8">Lacks conserved residue(s) required for the propagation of feature annotation.</text>
</comment>
<dbReference type="OrthoDB" id="9812221at2"/>
<keyword evidence="7 8" id="KW-0472">Membrane</keyword>
<accession>A0A1H6JRX3</accession>
<reference evidence="11" key="1">
    <citation type="submission" date="2016-10" db="EMBL/GenBank/DDBJ databases">
        <authorList>
            <person name="Varghese N."/>
            <person name="Submissions S."/>
        </authorList>
    </citation>
    <scope>NUCLEOTIDE SEQUENCE [LARGE SCALE GENOMIC DNA]</scope>
    <source>
        <strain evidence="11">DSM 17616</strain>
    </source>
</reference>
<dbReference type="PANTHER" id="PTHR42718:SF9">
    <property type="entry name" value="MAJOR FACILITATOR SUPERFAMILY MULTIDRUG TRANSPORTER MFSC"/>
    <property type="match status" value="1"/>
</dbReference>
<dbReference type="InterPro" id="IPR011701">
    <property type="entry name" value="MFS"/>
</dbReference>
<dbReference type="InterPro" id="IPR020846">
    <property type="entry name" value="MFS_dom"/>
</dbReference>
<feature type="transmembrane region" description="Helical" evidence="8">
    <location>
        <begin position="218"/>
        <end position="238"/>
    </location>
</feature>
<sequence length="397" mass="42928">MSNKPAGWIIILLAAVVATTPLAIDMYLPAMPIMAQQLNTSIGMVQQSLSIFLAFFGISMLICGPLADNFGRRPLAIFGLTGFVLASIALSLVSTIEWFLFWRAIQALCGAAATVVVPGIVRHIYQEHTAKGMSYVSMIMMLAPLLAPAIGSGVLWLANWQMIFVTLAVYGLLILLLSWRYLPEIKPAGTPQKLAFFAGYKVVFSRVSARPDIATSMFASFSFFCFLTAVPFVYIKFFGVDEQLFSLLFGFNVLMLMLANLINSRLVTRLGPQRMLRAGLAVAIVSASALTLFNFWQFELVYTVLSIAPLMASLSLIATNADAMILMKFPDNSGTATAVIGTLRFGIGALAGPLLALFYNGTPLPFSLLMLAGVLCIAVSQLWHKPAELPATAASPD</sequence>
<feature type="transmembrane region" description="Helical" evidence="8">
    <location>
        <begin position="162"/>
        <end position="182"/>
    </location>
</feature>
<keyword evidence="6 8" id="KW-1133">Transmembrane helix</keyword>